<dbReference type="GeneID" id="19738589"/>
<dbReference type="RefSeq" id="YP_009046619.1">
    <property type="nucleotide sequence ID" value="NC_024451.1"/>
</dbReference>
<protein>
    <submittedName>
        <fullName evidence="1">Thiredoxin-like</fullName>
    </submittedName>
</protein>
<proteinExistence type="predicted"/>
<dbReference type="SUPFAM" id="SSF52833">
    <property type="entry name" value="Thioredoxin-like"/>
    <property type="match status" value="1"/>
</dbReference>
<evidence type="ECO:0000313" key="1">
    <source>
        <dbReference type="EMBL" id="CCV02377.1"/>
    </source>
</evidence>
<name>A0A068QK19_9VIRU</name>
<dbReference type="Gene3D" id="3.40.30.10">
    <property type="entry name" value="Glutaredoxin"/>
    <property type="match status" value="1"/>
</dbReference>
<keyword evidence="2" id="KW-1185">Reference proteome</keyword>
<gene>
    <name evidence="1" type="primary">005L</name>
    <name evidence="1" type="ORF">IIV31_005L</name>
</gene>
<organism evidence="1 2">
    <name type="scientific">Armadillidium vulgare iridescent virus</name>
    <dbReference type="NCBI Taxonomy" id="72201"/>
    <lineage>
        <taxon>Viruses</taxon>
        <taxon>Varidnaviria</taxon>
        <taxon>Bamfordvirae</taxon>
        <taxon>Nucleocytoviricota</taxon>
        <taxon>Megaviricetes</taxon>
        <taxon>Pimascovirales</taxon>
        <taxon>Pimascovirales incertae sedis</taxon>
        <taxon>Iridoviridae</taxon>
        <taxon>Betairidovirinae</taxon>
        <taxon>Iridovirus</taxon>
        <taxon>Iridovirus armadillidium1</taxon>
        <taxon>Invertebrate iridescent virus 31</taxon>
    </lineage>
</organism>
<accession>A0A068QK19</accession>
<dbReference type="InterPro" id="IPR036249">
    <property type="entry name" value="Thioredoxin-like_sf"/>
</dbReference>
<evidence type="ECO:0000313" key="2">
    <source>
        <dbReference type="Proteomes" id="UP000114278"/>
    </source>
</evidence>
<reference evidence="1 2" key="1">
    <citation type="journal article" date="2014" name="J. Gen. Virol.">
        <title>Genome sequence of a crustacean iridovirus, IIV31, isolated from the pill bug, Armadillidium vulgare.</title>
        <authorList>
            <person name="Piegu B."/>
            <person name="Guizard S."/>
            <person name="Yeping T."/>
            <person name="Cruaud C."/>
            <person name="Asgari S."/>
            <person name="Bideshi D.K."/>
            <person name="Federici B.A."/>
            <person name="Bigot Y."/>
        </authorList>
    </citation>
    <scope>NUCLEOTIDE SEQUENCE [LARGE SCALE GENOMIC DNA]</scope>
</reference>
<dbReference type="KEGG" id="vg:19738589"/>
<dbReference type="EMBL" id="HF920637">
    <property type="protein sequence ID" value="CCV02377.1"/>
    <property type="molecule type" value="Genomic_DNA"/>
</dbReference>
<dbReference type="OrthoDB" id="21193at10239"/>
<sequence>MSENDKFMDLPVWYLQRTDFDNDGNLINPLLRNKKVLVMLQANYCGYCTQAKPDFQRVAAQIVELAKGNGDPNSGKAKQLVFATIQADGNEPGEKEIMDIMDKIKPDFQGFPDYVYYINGRRRHDAGPNGRDANHLINYVMGD</sequence>
<dbReference type="Proteomes" id="UP000114278">
    <property type="component" value="Segment"/>
</dbReference>